<sequence>MTPQFEASLHRWGPESIKGCSFFAEPLFPYKIYYCRHCLLPWFSKSHLPFNWASSRAIEMKASGDYCYISIAFSNRNESIWN</sequence>
<dbReference type="Proteomes" id="UP000737018">
    <property type="component" value="Unassembled WGS sequence"/>
</dbReference>
<gene>
    <name evidence="1" type="ORF">CMV_030061</name>
</gene>
<reference evidence="1" key="1">
    <citation type="submission" date="2020-03" db="EMBL/GenBank/DDBJ databases">
        <title>Castanea mollissima Vanexum genome sequencing.</title>
        <authorList>
            <person name="Staton M."/>
        </authorList>
    </citation>
    <scope>NUCLEOTIDE SEQUENCE</scope>
    <source>
        <tissue evidence="1">Leaf</tissue>
    </source>
</reference>
<accession>A0A8J4Q6I6</accession>
<organism evidence="1 2">
    <name type="scientific">Castanea mollissima</name>
    <name type="common">Chinese chestnut</name>
    <dbReference type="NCBI Taxonomy" id="60419"/>
    <lineage>
        <taxon>Eukaryota</taxon>
        <taxon>Viridiplantae</taxon>
        <taxon>Streptophyta</taxon>
        <taxon>Embryophyta</taxon>
        <taxon>Tracheophyta</taxon>
        <taxon>Spermatophyta</taxon>
        <taxon>Magnoliopsida</taxon>
        <taxon>eudicotyledons</taxon>
        <taxon>Gunneridae</taxon>
        <taxon>Pentapetalae</taxon>
        <taxon>rosids</taxon>
        <taxon>fabids</taxon>
        <taxon>Fagales</taxon>
        <taxon>Fagaceae</taxon>
        <taxon>Castanea</taxon>
    </lineage>
</organism>
<keyword evidence="2" id="KW-1185">Reference proteome</keyword>
<evidence type="ECO:0000313" key="2">
    <source>
        <dbReference type="Proteomes" id="UP000737018"/>
    </source>
</evidence>
<name>A0A8J4Q6I6_9ROSI</name>
<proteinExistence type="predicted"/>
<dbReference type="EMBL" id="JRKL02012951">
    <property type="protein sequence ID" value="KAF3943381.1"/>
    <property type="molecule type" value="Genomic_DNA"/>
</dbReference>
<protein>
    <submittedName>
        <fullName evidence="1">Uncharacterized protein</fullName>
    </submittedName>
</protein>
<dbReference type="AlphaFoldDB" id="A0A8J4Q6I6"/>
<evidence type="ECO:0000313" key="1">
    <source>
        <dbReference type="EMBL" id="KAF3943381.1"/>
    </source>
</evidence>
<comment type="caution">
    <text evidence="1">The sequence shown here is derived from an EMBL/GenBank/DDBJ whole genome shotgun (WGS) entry which is preliminary data.</text>
</comment>